<proteinExistence type="predicted"/>
<dbReference type="InterPro" id="IPR013437">
    <property type="entry name" value="FtsW"/>
</dbReference>
<accession>A0A8A0RRB4</accession>
<feature type="transmembrane region" description="Helical" evidence="7">
    <location>
        <begin position="302"/>
        <end position="325"/>
    </location>
</feature>
<keyword evidence="5 7" id="KW-1133">Transmembrane helix</keyword>
<dbReference type="GO" id="GO:0009252">
    <property type="term" value="P:peptidoglycan biosynthetic process"/>
    <property type="evidence" value="ECO:0007669"/>
    <property type="project" value="InterPro"/>
</dbReference>
<evidence type="ECO:0000256" key="7">
    <source>
        <dbReference type="SAM" id="Phobius"/>
    </source>
</evidence>
<feature type="transmembrane region" description="Helical" evidence="7">
    <location>
        <begin position="264"/>
        <end position="290"/>
    </location>
</feature>
<evidence type="ECO:0000256" key="4">
    <source>
        <dbReference type="ARBA" id="ARBA00022960"/>
    </source>
</evidence>
<dbReference type="GO" id="GO:0051301">
    <property type="term" value="P:cell division"/>
    <property type="evidence" value="ECO:0007669"/>
    <property type="project" value="InterPro"/>
</dbReference>
<dbReference type="GO" id="GO:0016757">
    <property type="term" value="F:glycosyltransferase activity"/>
    <property type="evidence" value="ECO:0007669"/>
    <property type="project" value="UniProtKB-KW"/>
</dbReference>
<keyword evidence="4" id="KW-0133">Cell shape</keyword>
<feature type="transmembrane region" description="Helical" evidence="7">
    <location>
        <begin position="164"/>
        <end position="181"/>
    </location>
</feature>
<dbReference type="RefSeq" id="WP_206707075.1">
    <property type="nucleotide sequence ID" value="NZ_CP059066.1"/>
</dbReference>
<dbReference type="KEGG" id="kme:H0A61_02116"/>
<evidence type="ECO:0000313" key="8">
    <source>
        <dbReference type="EMBL" id="QSQ09736.1"/>
    </source>
</evidence>
<name>A0A8A0RRB4_9FIRM</name>
<evidence type="ECO:0000256" key="2">
    <source>
        <dbReference type="ARBA" id="ARBA00022475"/>
    </source>
</evidence>
<protein>
    <submittedName>
        <fullName evidence="8">Putative peptidoglycan glycosyltransferase FtsW</fullName>
        <ecNumber evidence="8">2.4.1.129</ecNumber>
    </submittedName>
</protein>
<keyword evidence="3 7" id="KW-0812">Transmembrane</keyword>
<feature type="transmembrane region" description="Helical" evidence="7">
    <location>
        <begin position="78"/>
        <end position="98"/>
    </location>
</feature>
<dbReference type="Proteomes" id="UP000662904">
    <property type="component" value="Chromosome"/>
</dbReference>
<dbReference type="GO" id="GO:0005886">
    <property type="term" value="C:plasma membrane"/>
    <property type="evidence" value="ECO:0007669"/>
    <property type="project" value="UniProtKB-SubCell"/>
</dbReference>
<dbReference type="NCBIfam" id="TIGR02615">
    <property type="entry name" value="spoVE"/>
    <property type="match status" value="1"/>
</dbReference>
<dbReference type="EC" id="2.4.1.129" evidence="8"/>
<keyword evidence="8" id="KW-0808">Transferase</keyword>
<dbReference type="PANTHER" id="PTHR30474:SF13">
    <property type="entry name" value="STAGE V SPORULATION PROTEIN E"/>
    <property type="match status" value="1"/>
</dbReference>
<keyword evidence="8" id="KW-0328">Glycosyltransferase</keyword>
<evidence type="ECO:0000313" key="9">
    <source>
        <dbReference type="Proteomes" id="UP000662904"/>
    </source>
</evidence>
<evidence type="ECO:0000256" key="6">
    <source>
        <dbReference type="ARBA" id="ARBA00023136"/>
    </source>
</evidence>
<reference evidence="8" key="1">
    <citation type="submission" date="2020-07" db="EMBL/GenBank/DDBJ databases">
        <title>Koleobacter methoxysyntrophicus gen. nov., sp. nov., a novel anaerobic bacterium isolated from deep subsurface oil field and proposal of Koleobacterales ord. nov. in the phylum Firmicutes.</title>
        <authorList>
            <person name="Sakamoto S."/>
            <person name="Tamaki H."/>
        </authorList>
    </citation>
    <scope>NUCLEOTIDE SEQUENCE</scope>
    <source>
        <strain evidence="8">NRmbB1</strain>
    </source>
</reference>
<dbReference type="GO" id="GO:0015648">
    <property type="term" value="F:lipid-linked peptidoglycan transporter activity"/>
    <property type="evidence" value="ECO:0007669"/>
    <property type="project" value="TreeGrafter"/>
</dbReference>
<dbReference type="GO" id="GO:0032153">
    <property type="term" value="C:cell division site"/>
    <property type="evidence" value="ECO:0007669"/>
    <property type="project" value="TreeGrafter"/>
</dbReference>
<keyword evidence="2" id="KW-1003">Cell membrane</keyword>
<gene>
    <name evidence="8" type="primary">ftsW</name>
    <name evidence="8" type="ORF">H0A61_02116</name>
</gene>
<dbReference type="AlphaFoldDB" id="A0A8A0RRB4"/>
<dbReference type="InterPro" id="IPR001182">
    <property type="entry name" value="FtsW/RodA"/>
</dbReference>
<evidence type="ECO:0000256" key="3">
    <source>
        <dbReference type="ARBA" id="ARBA00022692"/>
    </source>
</evidence>
<dbReference type="Pfam" id="PF01098">
    <property type="entry name" value="FTSW_RODA_SPOVE"/>
    <property type="match status" value="1"/>
</dbReference>
<keyword evidence="6 7" id="KW-0472">Membrane</keyword>
<feature type="transmembrane region" description="Helical" evidence="7">
    <location>
        <begin position="12"/>
        <end position="37"/>
    </location>
</feature>
<dbReference type="EMBL" id="CP059066">
    <property type="protein sequence ID" value="QSQ09736.1"/>
    <property type="molecule type" value="Genomic_DNA"/>
</dbReference>
<sequence>MLNSRKNPDFVLILMVLILLGIGIVMVFSSSAVWAFYRHKDSFYFLKRQTLWGLIGLSGMIFFMNYDYWHLKRYSKIIILSVIVLLILVLIPGIGVELNYARRWIGVGSFTVQPSEMAKLGMIIYVASSISNKRDKIESIFQGILPFLIVLGIVSALILKQPDLSTAVVICGTVFIMIFAAGARIFHLLGLIITGLPLIMYLIMSEEYRWKRLMSFLNPWSDSLDTGYHIIQSLYALGSGGVLGLGLGKSRQKFFYLPEPQTDFIFSILGEELGFIGGATVIILFMVLLWRGFRIAIKAPDYFGTMLAIGITASIGLQTFINLAVVTASMPVTGIPLPFISFGGSSLIPSMMGIGVLLNISRYIT</sequence>
<keyword evidence="9" id="KW-1185">Reference proteome</keyword>
<evidence type="ECO:0000256" key="5">
    <source>
        <dbReference type="ARBA" id="ARBA00022989"/>
    </source>
</evidence>
<feature type="transmembrane region" description="Helical" evidence="7">
    <location>
        <begin position="139"/>
        <end position="158"/>
    </location>
</feature>
<dbReference type="PANTHER" id="PTHR30474">
    <property type="entry name" value="CELL CYCLE PROTEIN"/>
    <property type="match status" value="1"/>
</dbReference>
<feature type="transmembrane region" description="Helical" evidence="7">
    <location>
        <begin position="337"/>
        <end position="360"/>
    </location>
</feature>
<organism evidence="8 9">
    <name type="scientific">Koleobacter methoxysyntrophicus</name>
    <dbReference type="NCBI Taxonomy" id="2751313"/>
    <lineage>
        <taxon>Bacteria</taxon>
        <taxon>Bacillati</taxon>
        <taxon>Bacillota</taxon>
        <taxon>Clostridia</taxon>
        <taxon>Koleobacterales</taxon>
        <taxon>Koleobacteraceae</taxon>
        <taxon>Koleobacter</taxon>
    </lineage>
</organism>
<feature type="transmembrane region" description="Helical" evidence="7">
    <location>
        <begin position="188"/>
        <end position="204"/>
    </location>
</feature>
<dbReference type="GO" id="GO:0008360">
    <property type="term" value="P:regulation of cell shape"/>
    <property type="evidence" value="ECO:0007669"/>
    <property type="project" value="UniProtKB-KW"/>
</dbReference>
<dbReference type="InterPro" id="IPR013438">
    <property type="entry name" value="SpoVE"/>
</dbReference>
<comment type="subcellular location">
    <subcellularLocation>
        <location evidence="1">Cell membrane</location>
        <topology evidence="1">Multi-pass membrane protein</topology>
    </subcellularLocation>
</comment>
<dbReference type="NCBIfam" id="TIGR02614">
    <property type="entry name" value="ftsW"/>
    <property type="match status" value="1"/>
</dbReference>
<evidence type="ECO:0000256" key="1">
    <source>
        <dbReference type="ARBA" id="ARBA00004651"/>
    </source>
</evidence>
<feature type="transmembrane region" description="Helical" evidence="7">
    <location>
        <begin position="49"/>
        <end position="66"/>
    </location>
</feature>